<organism evidence="1 2">
    <name type="scientific">Ophiocordyceps australis</name>
    <dbReference type="NCBI Taxonomy" id="1399860"/>
    <lineage>
        <taxon>Eukaryota</taxon>
        <taxon>Fungi</taxon>
        <taxon>Dikarya</taxon>
        <taxon>Ascomycota</taxon>
        <taxon>Pezizomycotina</taxon>
        <taxon>Sordariomycetes</taxon>
        <taxon>Hypocreomycetidae</taxon>
        <taxon>Hypocreales</taxon>
        <taxon>Ophiocordycipitaceae</taxon>
        <taxon>Ophiocordyceps</taxon>
    </lineage>
</organism>
<sequence length="122" mass="13733">MQADMQADMRLSDKLKEARRLQERGLYANASDLFQEALAESPRDKSTSARLEFVSMQLTQGLLGECNDHLMQLCDSIDRRLEEPQIVAVVDLLHAILAAASTVKMERPLRSSVEIYNKQLVG</sequence>
<proteinExistence type="predicted"/>
<dbReference type="EMBL" id="NJET01000032">
    <property type="protein sequence ID" value="PHH64330.1"/>
    <property type="molecule type" value="Genomic_DNA"/>
</dbReference>
<evidence type="ECO:0000313" key="2">
    <source>
        <dbReference type="Proteomes" id="UP000226192"/>
    </source>
</evidence>
<accession>A0A2C5YA41</accession>
<reference evidence="1 2" key="1">
    <citation type="submission" date="2017-06" db="EMBL/GenBank/DDBJ databases">
        <title>Ant-infecting Ophiocordyceps genomes reveal a high diversity of potential behavioral manipulation genes and a possible major role for enterotoxins.</title>
        <authorList>
            <person name="De Bekker C."/>
            <person name="Evans H.C."/>
            <person name="Brachmann A."/>
            <person name="Hughes D.P."/>
        </authorList>
    </citation>
    <scope>NUCLEOTIDE SEQUENCE [LARGE SCALE GENOMIC DNA]</scope>
    <source>
        <strain evidence="1 2">Map64</strain>
    </source>
</reference>
<keyword evidence="2" id="KW-1185">Reference proteome</keyword>
<dbReference type="Proteomes" id="UP000226192">
    <property type="component" value="Unassembled WGS sequence"/>
</dbReference>
<gene>
    <name evidence="1" type="ORF">CDD81_4687</name>
</gene>
<protein>
    <submittedName>
        <fullName evidence="1">Uncharacterized protein</fullName>
    </submittedName>
</protein>
<name>A0A2C5YA41_9HYPO</name>
<dbReference type="AlphaFoldDB" id="A0A2C5YA41"/>
<comment type="caution">
    <text evidence="1">The sequence shown here is derived from an EMBL/GenBank/DDBJ whole genome shotgun (WGS) entry which is preliminary data.</text>
</comment>
<evidence type="ECO:0000313" key="1">
    <source>
        <dbReference type="EMBL" id="PHH64330.1"/>
    </source>
</evidence>